<reference evidence="3 4" key="1">
    <citation type="journal article" date="2017" name="Genome Announc.">
        <title>Complete Genome Sequences of Two Acetylene-Fermenting Pelobacter acetylenicus Strains.</title>
        <authorList>
            <person name="Sutton J.M."/>
            <person name="Baesman S.M."/>
            <person name="Fierst J.L."/>
            <person name="Poret-Peterson A.T."/>
            <person name="Oremland R.S."/>
            <person name="Dunlap D.S."/>
            <person name="Akob D.M."/>
        </authorList>
    </citation>
    <scope>NUCLEOTIDE SEQUENCE [LARGE SCALE GENOMIC DNA]</scope>
    <source>
        <strain evidence="3 4">DSM 3247</strain>
    </source>
</reference>
<dbReference type="Pfam" id="PF05359">
    <property type="entry name" value="DUF748"/>
    <property type="match status" value="1"/>
</dbReference>
<dbReference type="InterPro" id="IPR007844">
    <property type="entry name" value="AsmA"/>
</dbReference>
<dbReference type="PANTHER" id="PTHR30441:SF8">
    <property type="entry name" value="DUF748 DOMAIN-CONTAINING PROTEIN"/>
    <property type="match status" value="1"/>
</dbReference>
<dbReference type="InterPro" id="IPR008023">
    <property type="entry name" value="DUF748"/>
</dbReference>
<gene>
    <name evidence="3" type="ORF">A7E75_11275</name>
</gene>
<feature type="domain" description="AsmA" evidence="2">
    <location>
        <begin position="501"/>
        <end position="653"/>
    </location>
</feature>
<evidence type="ECO:0000313" key="4">
    <source>
        <dbReference type="Proteomes" id="UP000182264"/>
    </source>
</evidence>
<dbReference type="EMBL" id="CP015518">
    <property type="protein sequence ID" value="APG25536.1"/>
    <property type="molecule type" value="Genomic_DNA"/>
</dbReference>
<protein>
    <recommendedName>
        <fullName evidence="2">AsmA domain-containing protein</fullName>
    </recommendedName>
</protein>
<proteinExistence type="predicted"/>
<evidence type="ECO:0000256" key="1">
    <source>
        <dbReference type="SAM" id="MobiDB-lite"/>
    </source>
</evidence>
<accession>A0A1L3GHW1</accession>
<dbReference type="AlphaFoldDB" id="A0A1L3GHW1"/>
<evidence type="ECO:0000313" key="3">
    <source>
        <dbReference type="EMBL" id="APG25536.1"/>
    </source>
</evidence>
<dbReference type="GO" id="GO:0005886">
    <property type="term" value="C:plasma membrane"/>
    <property type="evidence" value="ECO:0007669"/>
    <property type="project" value="TreeGrafter"/>
</dbReference>
<sequence>MKKAIRYAGLVLGGLVALLLVMLAAARFLITSEQVRSAVLPLAEKALDREISLGDIDIRLFSGIVLHDLTIRDQQGDVPFLQAGRAMLRYRFWPLLRFRVVVDEILLEQPSLRVVRFADGRFNFSDLLDRQKSEGDRKQRSNGSFSLLISKIRLSDGQVQFVDYRPDPDSAFTLNLTDFNLRADGISLTRRFPFEAELALNQARLAMEGEADPSAGRVRARLRMQDLSLPDFEPYYVKQRPGRIKALKIDSDLAVEGTLEQLQSAGRIALKGLHLSASKPEGKDIAGLDISLDYDMRLDRAAAVAELARGDLMLGGLPVTLQGRIEQLGKKPFIRGRVAATRLDLAGLSKKLPAALLGKLPALNPSGIAHLRLQLEGALDKPKALLKSGEIRLEGVSASAGGLRPQLSGLLTLSGDGLQGEKMELQLGGDRALLDLKGENLFGKPIHINSAIRADRLRLDALSGNRSKTAPVTKSAGGTVKKPLGPFNLPVEAVGTLHAVQAQWRGLLIEELIARYRLKDNIFTLEQLAGKTAEGSFSDTARIDLSQPGLAYRTHIKTSAIQADPLLSVLAPRMAGTVFGAMSLDATLQGRGTRLADLKQHLAGQTDLKIVNGKITGAGLVSGLAGFLDLEQLRVLRFSQVAGHLVIKNGRIQVDGDLAGEQARLAPAGSVGMDGSLDVSLPVRLAPELAAHLAGKDKFSRFLTDSRGWGVLPVRLTGTIKAPRFGLDTAALRGSIQQGVREQLQKKLQEKLLPFKDDGTSRQTSEPSAAQDENDASPDGQSGTEEKLLEGVMKGLFGK</sequence>
<evidence type="ECO:0000259" key="2">
    <source>
        <dbReference type="Pfam" id="PF05170"/>
    </source>
</evidence>
<dbReference type="RefSeq" id="WP_072287377.1">
    <property type="nucleotide sequence ID" value="NZ_CP015518.1"/>
</dbReference>
<dbReference type="GO" id="GO:0090313">
    <property type="term" value="P:regulation of protein targeting to membrane"/>
    <property type="evidence" value="ECO:0007669"/>
    <property type="project" value="TreeGrafter"/>
</dbReference>
<keyword evidence="4" id="KW-1185">Reference proteome</keyword>
<dbReference type="Pfam" id="PF05170">
    <property type="entry name" value="AsmA"/>
    <property type="match status" value="1"/>
</dbReference>
<dbReference type="InterPro" id="IPR052894">
    <property type="entry name" value="AsmA-related"/>
</dbReference>
<feature type="region of interest" description="Disordered" evidence="1">
    <location>
        <begin position="752"/>
        <end position="799"/>
    </location>
</feature>
<dbReference type="Proteomes" id="UP000182264">
    <property type="component" value="Chromosome"/>
</dbReference>
<dbReference type="STRING" id="29542.A6070_05285"/>
<dbReference type="PANTHER" id="PTHR30441">
    <property type="entry name" value="DUF748 DOMAIN-CONTAINING PROTEIN"/>
    <property type="match status" value="1"/>
</dbReference>
<name>A0A1L3GHW1_SYNAC</name>
<organism evidence="3 4">
    <name type="scientific">Syntrophotalea acetylenica</name>
    <name type="common">Pelobacter acetylenicus</name>
    <dbReference type="NCBI Taxonomy" id="29542"/>
    <lineage>
        <taxon>Bacteria</taxon>
        <taxon>Pseudomonadati</taxon>
        <taxon>Thermodesulfobacteriota</taxon>
        <taxon>Desulfuromonadia</taxon>
        <taxon>Desulfuromonadales</taxon>
        <taxon>Syntrophotaleaceae</taxon>
        <taxon>Syntrophotalea</taxon>
    </lineage>
</organism>